<dbReference type="InterPro" id="IPR027463">
    <property type="entry name" value="AcrB_DN_DC_subdom"/>
</dbReference>
<dbReference type="Gene3D" id="3.30.2090.10">
    <property type="entry name" value="Multidrug efflux transporter AcrB TolC docking domain, DN and DC subdomains"/>
    <property type="match status" value="2"/>
</dbReference>
<dbReference type="SUPFAM" id="SSF82714">
    <property type="entry name" value="Multidrug efflux transporter AcrB TolC docking domain, DN and DC subdomains"/>
    <property type="match status" value="2"/>
</dbReference>
<keyword evidence="1" id="KW-0812">Transmembrane</keyword>
<dbReference type="RefSeq" id="WP_093314118.1">
    <property type="nucleotide sequence ID" value="NZ_FOZG01000002.1"/>
</dbReference>
<dbReference type="Gene3D" id="3.30.70.1430">
    <property type="entry name" value="Multidrug efflux transporter AcrB pore domain"/>
    <property type="match status" value="2"/>
</dbReference>
<dbReference type="Pfam" id="PF00873">
    <property type="entry name" value="ACR_tran"/>
    <property type="match status" value="1"/>
</dbReference>
<feature type="transmembrane region" description="Helical" evidence="1">
    <location>
        <begin position="842"/>
        <end position="861"/>
    </location>
</feature>
<proteinExistence type="predicted"/>
<evidence type="ECO:0000313" key="3">
    <source>
        <dbReference type="Proteomes" id="UP000198824"/>
    </source>
</evidence>
<feature type="transmembrane region" description="Helical" evidence="1">
    <location>
        <begin position="432"/>
        <end position="452"/>
    </location>
</feature>
<feature type="transmembrane region" description="Helical" evidence="1">
    <location>
        <begin position="894"/>
        <end position="919"/>
    </location>
</feature>
<dbReference type="PANTHER" id="PTHR32063:SF77">
    <property type="entry name" value="ACR FAMILY TRANSPORT PROTEIN"/>
    <property type="match status" value="1"/>
</dbReference>
<sequence>MNFRNISSWAIRNPVAPIVLFIALSLAGIVSFMKMDVNQQPDVSFPLIEVIVNQPGAAPTELETQITQRVEAAVRGVSGVDEITSWISEGTTRVAVQFMIGTPVDRAANDVRDAVSRIRGELPEGILEPQVNRVDVEGGPIAYFSVSAVDMTLEQLSWFVDDTVAKRLLSIPGMAQVRRGGGVDREIRVILDPARMQAMGVTAAQVNAQLRQTNVNAAGGRAEIAGAEQAVRVLGNADNALMLSEKQIQLPGGRAVKLADIATVKDAYAEQRNVSLMGGRQVLSIALNKAKGASDVTVYDESEKVLKKLQEEHPGLKFDLLYTSVKYTKSQYHSAISAMWEGAVLAVLVVFLFLRDWRATVISAVAIPLSAIPAFWFMDLMGFTLNNLSLLALSLVAGVLVDDAIVEIENIVRHMRMGKTPYQASIDAADEIGLAVLATTMAIVAVFLPVGLMPGMTGQMFKQFGLTVVVAVLLSLAVARLITPMIAAYFLRDEGKLGHHVENHWLMRLYLSLLQVSLRHRWKTVGVGALALAATVVAFMTLPSTFMPDVDSNDSQVTVTMVPGTTLAQTQAVSDQAARILAAAPEVSQVFEDVEVGSANLFLTLKDGDQRERTRTEFERAYAGKLRDIADARVNFQSQQGGGFGRDIIVMLASSDPALLQQTAQKLVGEMSQIPELRAARVEGDLPRPEITIRPRLDLAANLGVTTAALSQTIRIATLGEIDQNAAKFSLSDRQIPIRVALDEGARRNLSTIENLPVPTASGGSVPLKVVADIGFGAGPSQLRRFNQERRMVIGADLAPGVVSGTANAKIRGLPTMKALPKGVAEVNAGNKKFEQEMMTNFVVAVVSGVLLVFAVLVLLYKRVLPPFVNMGSLLLAPLGGALALHIAGEPISMPVYIGLLMLLGIVAKNSILLVDFALEEMGKGIDKTVAIIDAGRKRAQPIVMTTVAMVAGMVPVSLSLGGDGSWRAPMGITVMGGLIMSTLLTLVIVPATFSLAVGFEQWIGPRLGRLLGAGPGEQRPTEPVAAE</sequence>
<dbReference type="PANTHER" id="PTHR32063">
    <property type="match status" value="1"/>
</dbReference>
<feature type="transmembrane region" description="Helical" evidence="1">
    <location>
        <begin position="979"/>
        <end position="1000"/>
    </location>
</feature>
<reference evidence="2 3" key="1">
    <citation type="submission" date="2016-10" db="EMBL/GenBank/DDBJ databases">
        <authorList>
            <person name="de Groot N.N."/>
        </authorList>
    </citation>
    <scope>NUCLEOTIDE SEQUENCE [LARGE SCALE GENOMIC DNA]</scope>
    <source>
        <strain evidence="2 3">S5-249</strain>
    </source>
</reference>
<feature type="transmembrane region" description="Helical" evidence="1">
    <location>
        <begin position="361"/>
        <end position="378"/>
    </location>
</feature>
<dbReference type="Proteomes" id="UP000198824">
    <property type="component" value="Unassembled WGS sequence"/>
</dbReference>
<feature type="transmembrane region" description="Helical" evidence="1">
    <location>
        <begin position="525"/>
        <end position="546"/>
    </location>
</feature>
<feature type="transmembrane region" description="Helical" evidence="1">
    <location>
        <begin position="868"/>
        <end position="888"/>
    </location>
</feature>
<dbReference type="OrthoDB" id="9806532at2"/>
<dbReference type="STRING" id="1166337.SAMN05192580_1969"/>
<evidence type="ECO:0000313" key="2">
    <source>
        <dbReference type="EMBL" id="SFR96288.1"/>
    </source>
</evidence>
<feature type="transmembrane region" description="Helical" evidence="1">
    <location>
        <begin position="390"/>
        <end position="412"/>
    </location>
</feature>
<keyword evidence="3" id="KW-1185">Reference proteome</keyword>
<dbReference type="PRINTS" id="PR00702">
    <property type="entry name" value="ACRIFLAVINRP"/>
</dbReference>
<dbReference type="SUPFAM" id="SSF82693">
    <property type="entry name" value="Multidrug efflux transporter AcrB pore domain, PN1, PN2, PC1 and PC2 subdomains"/>
    <property type="match status" value="3"/>
</dbReference>
<dbReference type="GO" id="GO:0005886">
    <property type="term" value="C:plasma membrane"/>
    <property type="evidence" value="ECO:0007669"/>
    <property type="project" value="TreeGrafter"/>
</dbReference>
<dbReference type="InterPro" id="IPR001036">
    <property type="entry name" value="Acrflvin-R"/>
</dbReference>
<dbReference type="Gene3D" id="3.30.70.1440">
    <property type="entry name" value="Multidrug efflux transporter AcrB pore domain"/>
    <property type="match status" value="1"/>
</dbReference>
<name>A0A1I6KZ65_9SPHN</name>
<dbReference type="Gene3D" id="3.30.70.1320">
    <property type="entry name" value="Multidrug efflux transporter AcrB pore domain like"/>
    <property type="match status" value="1"/>
</dbReference>
<protein>
    <submittedName>
        <fullName evidence="2">Multidrug efflux pump subunit AcrB</fullName>
    </submittedName>
</protein>
<feature type="transmembrane region" description="Helical" evidence="1">
    <location>
        <begin position="464"/>
        <end position="491"/>
    </location>
</feature>
<dbReference type="Gene3D" id="1.20.1640.10">
    <property type="entry name" value="Multidrug efflux transporter AcrB transmembrane domain"/>
    <property type="match status" value="2"/>
</dbReference>
<feature type="transmembrane region" description="Helical" evidence="1">
    <location>
        <begin position="940"/>
        <end position="959"/>
    </location>
</feature>
<accession>A0A1I6KZ65</accession>
<evidence type="ECO:0000256" key="1">
    <source>
        <dbReference type="SAM" id="Phobius"/>
    </source>
</evidence>
<keyword evidence="1" id="KW-1133">Transmembrane helix</keyword>
<keyword evidence="1" id="KW-0472">Membrane</keyword>
<organism evidence="2 3">
    <name type="scientific">Sphingomonas jatrophae</name>
    <dbReference type="NCBI Taxonomy" id="1166337"/>
    <lineage>
        <taxon>Bacteria</taxon>
        <taxon>Pseudomonadati</taxon>
        <taxon>Pseudomonadota</taxon>
        <taxon>Alphaproteobacteria</taxon>
        <taxon>Sphingomonadales</taxon>
        <taxon>Sphingomonadaceae</taxon>
        <taxon>Sphingomonas</taxon>
    </lineage>
</organism>
<feature type="transmembrane region" description="Helical" evidence="1">
    <location>
        <begin position="332"/>
        <end position="354"/>
    </location>
</feature>
<gene>
    <name evidence="2" type="ORF">SAMN05192580_1969</name>
</gene>
<dbReference type="GO" id="GO:0042910">
    <property type="term" value="F:xenobiotic transmembrane transporter activity"/>
    <property type="evidence" value="ECO:0007669"/>
    <property type="project" value="TreeGrafter"/>
</dbReference>
<dbReference type="SUPFAM" id="SSF82866">
    <property type="entry name" value="Multidrug efflux transporter AcrB transmembrane domain"/>
    <property type="match status" value="2"/>
</dbReference>
<dbReference type="AlphaFoldDB" id="A0A1I6KZ65"/>
<dbReference type="EMBL" id="FOZG01000002">
    <property type="protein sequence ID" value="SFR96288.1"/>
    <property type="molecule type" value="Genomic_DNA"/>
</dbReference>